<accession>A0A7X0HL32</accession>
<proteinExistence type="predicted"/>
<evidence type="ECO:0000313" key="2">
    <source>
        <dbReference type="Proteomes" id="UP000540423"/>
    </source>
</evidence>
<evidence type="ECO:0000313" key="1">
    <source>
        <dbReference type="EMBL" id="MBB6439541.1"/>
    </source>
</evidence>
<dbReference type="Proteomes" id="UP000540423">
    <property type="component" value="Unassembled WGS sequence"/>
</dbReference>
<gene>
    <name evidence="1" type="ORF">HNQ79_006053</name>
</gene>
<dbReference type="RefSeq" id="WP_185036085.1">
    <property type="nucleotide sequence ID" value="NZ_BNBN01000015.1"/>
</dbReference>
<name>A0A7X0HL32_9ACTN</name>
<comment type="caution">
    <text evidence="1">The sequence shown here is derived from an EMBL/GenBank/DDBJ whole genome shotgun (WGS) entry which is preliminary data.</text>
</comment>
<keyword evidence="2" id="KW-1185">Reference proteome</keyword>
<protein>
    <submittedName>
        <fullName evidence="1">Uncharacterized protein</fullName>
    </submittedName>
</protein>
<dbReference type="EMBL" id="JACHEM010000024">
    <property type="protein sequence ID" value="MBB6439541.1"/>
    <property type="molecule type" value="Genomic_DNA"/>
</dbReference>
<sequence>MNTAVATPSVASITTLLAAAGHHPVATGRDGFTLRPTADTAALVLTYWCEPRNAHEHLTCGHIRRRKSALEECANVIRDAGHQVTCTPTIHYPGRPARESAIIFPAPEPQPEPADPARCSCTSAEVCPRAELRAVAAANLDQKTAAARNALLDALHESSVEPVNHAAGGPEGVAALLDHSRSILAALPPAPDESAVRADLECRGCTSAACLASNQLARATLNRAATLAAVRAVTLAAARTILDRAHLALTPGDRWNSTRTTAADHLFRVHLTAAAALAVPADEVHGRYRGARRRRGGLAVNLRKGRTQYWFVGWSRAIWY</sequence>
<dbReference type="AlphaFoldDB" id="A0A7X0HL32"/>
<organism evidence="1 2">
    <name type="scientific">Streptomyces candidus</name>
    <dbReference type="NCBI Taxonomy" id="67283"/>
    <lineage>
        <taxon>Bacteria</taxon>
        <taxon>Bacillati</taxon>
        <taxon>Actinomycetota</taxon>
        <taxon>Actinomycetes</taxon>
        <taxon>Kitasatosporales</taxon>
        <taxon>Streptomycetaceae</taxon>
        <taxon>Streptomyces</taxon>
    </lineage>
</organism>
<reference evidence="1 2" key="1">
    <citation type="submission" date="2020-08" db="EMBL/GenBank/DDBJ databases">
        <title>Genomic Encyclopedia of Type Strains, Phase IV (KMG-IV): sequencing the most valuable type-strain genomes for metagenomic binning, comparative biology and taxonomic classification.</title>
        <authorList>
            <person name="Goeker M."/>
        </authorList>
    </citation>
    <scope>NUCLEOTIDE SEQUENCE [LARGE SCALE GENOMIC DNA]</scope>
    <source>
        <strain evidence="1 2">DSM 40141</strain>
    </source>
</reference>